<dbReference type="Proteomes" id="UP001271007">
    <property type="component" value="Unassembled WGS sequence"/>
</dbReference>
<keyword evidence="2" id="KW-0479">Metal-binding</keyword>
<keyword evidence="3 6" id="KW-0378">Hydrolase</keyword>
<evidence type="ECO:0000313" key="7">
    <source>
        <dbReference type="Proteomes" id="UP001271007"/>
    </source>
</evidence>
<dbReference type="PANTHER" id="PTHR12112:SF39">
    <property type="entry name" value="EG:152A3.5 PROTEIN (FBGN0003116_PN PROTEIN)"/>
    <property type="match status" value="1"/>
</dbReference>
<dbReference type="SUPFAM" id="SSF64182">
    <property type="entry name" value="DHH phosphoesterases"/>
    <property type="match status" value="1"/>
</dbReference>
<comment type="cofactor">
    <cofactor evidence="1">
        <name>Mn(2+)</name>
        <dbReference type="ChEBI" id="CHEBI:29035"/>
    </cofactor>
</comment>
<gene>
    <name evidence="6" type="primary">PPX1</name>
    <name evidence="6" type="ORF">LTR09_010833</name>
</gene>
<dbReference type="EMBL" id="JAWDJX010000057">
    <property type="protein sequence ID" value="KAK3047719.1"/>
    <property type="molecule type" value="Genomic_DNA"/>
</dbReference>
<dbReference type="PANTHER" id="PTHR12112">
    <property type="entry name" value="BNIP - RELATED"/>
    <property type="match status" value="1"/>
</dbReference>
<evidence type="ECO:0000256" key="3">
    <source>
        <dbReference type="ARBA" id="ARBA00022801"/>
    </source>
</evidence>
<proteinExistence type="predicted"/>
<dbReference type="GO" id="GO:0046872">
    <property type="term" value="F:metal ion binding"/>
    <property type="evidence" value="ECO:0007669"/>
    <property type="project" value="UniProtKB-KW"/>
</dbReference>
<dbReference type="Gene3D" id="3.10.310.20">
    <property type="entry name" value="DHHA2 domain"/>
    <property type="match status" value="1"/>
</dbReference>
<evidence type="ECO:0000256" key="2">
    <source>
        <dbReference type="ARBA" id="ARBA00022723"/>
    </source>
</evidence>
<organism evidence="6 7">
    <name type="scientific">Extremus antarcticus</name>
    <dbReference type="NCBI Taxonomy" id="702011"/>
    <lineage>
        <taxon>Eukaryota</taxon>
        <taxon>Fungi</taxon>
        <taxon>Dikarya</taxon>
        <taxon>Ascomycota</taxon>
        <taxon>Pezizomycotina</taxon>
        <taxon>Dothideomycetes</taxon>
        <taxon>Dothideomycetidae</taxon>
        <taxon>Mycosphaerellales</taxon>
        <taxon>Extremaceae</taxon>
        <taxon>Extremus</taxon>
    </lineage>
</organism>
<dbReference type="SMART" id="SM01131">
    <property type="entry name" value="DHHA2"/>
    <property type="match status" value="1"/>
</dbReference>
<keyword evidence="4" id="KW-0464">Manganese</keyword>
<evidence type="ECO:0000256" key="4">
    <source>
        <dbReference type="ARBA" id="ARBA00023211"/>
    </source>
</evidence>
<dbReference type="InterPro" id="IPR001667">
    <property type="entry name" value="DDH_dom"/>
</dbReference>
<dbReference type="Pfam" id="PF02833">
    <property type="entry name" value="DHHA2"/>
    <property type="match status" value="1"/>
</dbReference>
<accession>A0AAJ0DCY1</accession>
<dbReference type="Gene3D" id="3.90.1640.10">
    <property type="entry name" value="inorganic pyrophosphatase (n-terminal core)"/>
    <property type="match status" value="1"/>
</dbReference>
<reference evidence="6" key="1">
    <citation type="submission" date="2023-04" db="EMBL/GenBank/DDBJ databases">
        <title>Black Yeasts Isolated from many extreme environments.</title>
        <authorList>
            <person name="Coleine C."/>
            <person name="Stajich J.E."/>
            <person name="Selbmann L."/>
        </authorList>
    </citation>
    <scope>NUCLEOTIDE SEQUENCE</scope>
    <source>
        <strain evidence="6">CCFEE 5312</strain>
    </source>
</reference>
<evidence type="ECO:0000259" key="5">
    <source>
        <dbReference type="SMART" id="SM01131"/>
    </source>
</evidence>
<evidence type="ECO:0000256" key="1">
    <source>
        <dbReference type="ARBA" id="ARBA00001936"/>
    </source>
</evidence>
<keyword evidence="7" id="KW-1185">Reference proteome</keyword>
<dbReference type="AlphaFoldDB" id="A0AAJ0DCY1"/>
<evidence type="ECO:0000313" key="6">
    <source>
        <dbReference type="EMBL" id="KAK3047719.1"/>
    </source>
</evidence>
<dbReference type="InterPro" id="IPR038763">
    <property type="entry name" value="DHH_sf"/>
</dbReference>
<dbReference type="GO" id="GO:0005737">
    <property type="term" value="C:cytoplasm"/>
    <property type="evidence" value="ECO:0007669"/>
    <property type="project" value="InterPro"/>
</dbReference>
<feature type="domain" description="DHHA2" evidence="5">
    <location>
        <begin position="263"/>
        <end position="412"/>
    </location>
</feature>
<dbReference type="InterPro" id="IPR004097">
    <property type="entry name" value="DHHA2"/>
</dbReference>
<name>A0AAJ0DCY1_9PEZI</name>
<comment type="caution">
    <text evidence="6">The sequence shown here is derived from an EMBL/GenBank/DDBJ whole genome shotgun (WGS) entry which is preliminary data.</text>
</comment>
<dbReference type="GO" id="GO:0004309">
    <property type="term" value="F:exopolyphosphatase activity"/>
    <property type="evidence" value="ECO:0007669"/>
    <property type="project" value="UniProtKB-EC"/>
</dbReference>
<protein>
    <submittedName>
        <fullName evidence="6">Exopolyphosphatase</fullName>
        <ecNumber evidence="6">3.6.1.11</ecNumber>
    </submittedName>
</protein>
<dbReference type="InterPro" id="IPR038222">
    <property type="entry name" value="DHHA2_dom_sf"/>
</dbReference>
<sequence>MSRMSVASFLSKAKSSLAQSLKTKGEHPAIFVIGNESADLDSITCAIVYSFIQSSTPSARKEAKYHIPVTNIPASELRLRPELIALLKHANLKPSDLITLNDLGKVQDILPPSTTSWTLVDHNVLQGVLGEHYSGRVVGVMDHHDDEAKVPQDAQPRIIAKSGSCASHVANYCRDTWEHVSSGASSTGVALGQGDDAIDYSAYTVNWDAQVAKLALASILIDTINLGAEHKITEHDKKAVRYLEAKINISPQIGRTYDRDTFYKEINDAKSDLEDLSLQDILEKDYKQWTEGSLKLGISSCVRSIEYLETKEEALVTGLLKFAKAHELDLCAVMTAHNDGPSFGRQLLLLAVKDGKAVEITEKFVKQNAHELQLSDSDVKIADDKATWLQLWDQKNLAASRKKVGPMLRAAMR</sequence>
<dbReference type="Pfam" id="PF01368">
    <property type="entry name" value="DHH"/>
    <property type="match status" value="1"/>
</dbReference>
<dbReference type="EC" id="3.6.1.11" evidence="6"/>